<feature type="non-terminal residue" evidence="3">
    <location>
        <position position="1"/>
    </location>
</feature>
<dbReference type="Pfam" id="PF13895">
    <property type="entry name" value="Ig_2"/>
    <property type="match status" value="1"/>
</dbReference>
<evidence type="ECO:0000259" key="1">
    <source>
        <dbReference type="PROSITE" id="PS50835"/>
    </source>
</evidence>
<dbReference type="KEGG" id="char:116219075"/>
<gene>
    <name evidence="3" type="primary">LOC116219075</name>
</gene>
<evidence type="ECO:0000313" key="3">
    <source>
        <dbReference type="RefSeq" id="XP_031417860.2"/>
    </source>
</evidence>
<protein>
    <submittedName>
        <fullName evidence="3">B-cell receptor CD22-like</fullName>
    </submittedName>
</protein>
<dbReference type="OrthoDB" id="10039395at2759"/>
<proteinExistence type="predicted"/>
<dbReference type="SMART" id="SM00409">
    <property type="entry name" value="IG"/>
    <property type="match status" value="1"/>
</dbReference>
<accession>A0A6P8F1G1</accession>
<evidence type="ECO:0000313" key="2">
    <source>
        <dbReference type="Proteomes" id="UP000515152"/>
    </source>
</evidence>
<dbReference type="InterPro" id="IPR003599">
    <property type="entry name" value="Ig_sub"/>
</dbReference>
<reference evidence="3" key="1">
    <citation type="submission" date="2025-08" db="UniProtKB">
        <authorList>
            <consortium name="RefSeq"/>
        </authorList>
    </citation>
    <scope>IDENTIFICATION</scope>
</reference>
<feature type="domain" description="Ig-like" evidence="1">
    <location>
        <begin position="4"/>
        <end position="85"/>
    </location>
</feature>
<organism evidence="2 3">
    <name type="scientific">Clupea harengus</name>
    <name type="common">Atlantic herring</name>
    <dbReference type="NCBI Taxonomy" id="7950"/>
    <lineage>
        <taxon>Eukaryota</taxon>
        <taxon>Metazoa</taxon>
        <taxon>Chordata</taxon>
        <taxon>Craniata</taxon>
        <taxon>Vertebrata</taxon>
        <taxon>Euteleostomi</taxon>
        <taxon>Actinopterygii</taxon>
        <taxon>Neopterygii</taxon>
        <taxon>Teleostei</taxon>
        <taxon>Clupei</taxon>
        <taxon>Clupeiformes</taxon>
        <taxon>Clupeoidei</taxon>
        <taxon>Clupeidae</taxon>
        <taxon>Clupea</taxon>
    </lineage>
</organism>
<dbReference type="Proteomes" id="UP000515152">
    <property type="component" value="Chromosome 24"/>
</dbReference>
<dbReference type="PANTHER" id="PTHR46013:SF4">
    <property type="entry name" value="B-CELL RECEPTOR CD22-RELATED"/>
    <property type="match status" value="1"/>
</dbReference>
<dbReference type="GeneID" id="116219075"/>
<sequence length="96" mass="10621">TDAPRNTLVTVSPSDEVFEGGSVTLTCSSDANPPVEIYTWFKVNESSPVGSGQNQRIANVSSDHSGWYYCEARNAHGNTRSAEVHLEVRREYRLMS</sequence>
<dbReference type="PANTHER" id="PTHR46013">
    <property type="entry name" value="VASCULAR CELL ADHESION MOLECULE 1"/>
    <property type="match status" value="1"/>
</dbReference>
<dbReference type="InterPro" id="IPR003598">
    <property type="entry name" value="Ig_sub2"/>
</dbReference>
<keyword evidence="2" id="KW-1185">Reference proteome</keyword>
<dbReference type="RefSeq" id="XP_031417860.2">
    <property type="nucleotide sequence ID" value="XM_031562000.2"/>
</dbReference>
<dbReference type="SMART" id="SM00408">
    <property type="entry name" value="IGc2"/>
    <property type="match status" value="1"/>
</dbReference>
<dbReference type="InterPro" id="IPR007110">
    <property type="entry name" value="Ig-like_dom"/>
</dbReference>
<dbReference type="PROSITE" id="PS50835">
    <property type="entry name" value="IG_LIKE"/>
    <property type="match status" value="1"/>
</dbReference>
<name>A0A6P8F1G1_CLUHA</name>
<dbReference type="AlphaFoldDB" id="A0A6P8F1G1"/>